<name>A0A0E9TG18_ANGAN</name>
<proteinExistence type="predicted"/>
<dbReference type="EMBL" id="GBXM01056899">
    <property type="protein sequence ID" value="JAH51678.1"/>
    <property type="molecule type" value="Transcribed_RNA"/>
</dbReference>
<organism evidence="2">
    <name type="scientific">Anguilla anguilla</name>
    <name type="common">European freshwater eel</name>
    <name type="synonym">Muraena anguilla</name>
    <dbReference type="NCBI Taxonomy" id="7936"/>
    <lineage>
        <taxon>Eukaryota</taxon>
        <taxon>Metazoa</taxon>
        <taxon>Chordata</taxon>
        <taxon>Craniata</taxon>
        <taxon>Vertebrata</taxon>
        <taxon>Euteleostomi</taxon>
        <taxon>Actinopterygii</taxon>
        <taxon>Neopterygii</taxon>
        <taxon>Teleostei</taxon>
        <taxon>Anguilliformes</taxon>
        <taxon>Anguillidae</taxon>
        <taxon>Anguilla</taxon>
    </lineage>
</organism>
<protein>
    <submittedName>
        <fullName evidence="2">Uncharacterized protein</fullName>
    </submittedName>
</protein>
<evidence type="ECO:0000313" key="2">
    <source>
        <dbReference type="EMBL" id="JAH51678.1"/>
    </source>
</evidence>
<reference evidence="2" key="2">
    <citation type="journal article" date="2015" name="Fish Shellfish Immunol.">
        <title>Early steps in the European eel (Anguilla anguilla)-Vibrio vulnificus interaction in the gills: Role of the RtxA13 toxin.</title>
        <authorList>
            <person name="Callol A."/>
            <person name="Pajuelo D."/>
            <person name="Ebbesson L."/>
            <person name="Teles M."/>
            <person name="MacKenzie S."/>
            <person name="Amaro C."/>
        </authorList>
    </citation>
    <scope>NUCLEOTIDE SEQUENCE</scope>
</reference>
<evidence type="ECO:0000256" key="1">
    <source>
        <dbReference type="SAM" id="MobiDB-lite"/>
    </source>
</evidence>
<dbReference type="AlphaFoldDB" id="A0A0E9TG18"/>
<accession>A0A0E9TG18</accession>
<reference evidence="2" key="1">
    <citation type="submission" date="2014-11" db="EMBL/GenBank/DDBJ databases">
        <authorList>
            <person name="Amaro Gonzalez C."/>
        </authorList>
    </citation>
    <scope>NUCLEOTIDE SEQUENCE</scope>
</reference>
<feature type="region of interest" description="Disordered" evidence="1">
    <location>
        <begin position="1"/>
        <end position="20"/>
    </location>
</feature>
<sequence length="34" mass="3976">MSHYFKATVHQRDKTGKQKKSKILWNKMGALSNI</sequence>